<keyword evidence="4" id="KW-1185">Reference proteome</keyword>
<dbReference type="Pfam" id="PF08495">
    <property type="entry name" value="FIST"/>
    <property type="match status" value="1"/>
</dbReference>
<dbReference type="SMART" id="SM01204">
    <property type="entry name" value="FIST_C"/>
    <property type="match status" value="1"/>
</dbReference>
<organism evidence="3 4">
    <name type="scientific">Sphaerotilus montanus</name>
    <dbReference type="NCBI Taxonomy" id="522889"/>
    <lineage>
        <taxon>Bacteria</taxon>
        <taxon>Pseudomonadati</taxon>
        <taxon>Pseudomonadota</taxon>
        <taxon>Betaproteobacteria</taxon>
        <taxon>Burkholderiales</taxon>
        <taxon>Sphaerotilaceae</taxon>
        <taxon>Sphaerotilus</taxon>
    </lineage>
</organism>
<proteinExistence type="predicted"/>
<gene>
    <name evidence="3" type="ORF">BDD16_000407</name>
</gene>
<dbReference type="InterPro" id="IPR019494">
    <property type="entry name" value="FIST_C"/>
</dbReference>
<dbReference type="Proteomes" id="UP000518288">
    <property type="component" value="Unassembled WGS sequence"/>
</dbReference>
<dbReference type="AlphaFoldDB" id="A0A7Y9U590"/>
<sequence length="403" mass="42731">MHTFLTAHATHPDAHMALALVAAQIDAQRASLSPPADAPADFTLGLVYITDHYAPQADALLAELRQRWPRVSWAGGVGVGVAVSGVEYFDEPALVLMLADLPPGSFELYSGERPLVRSDVHTALVHGDGHTPDMGELIVELSQRTASGYLFGGLMASRGRSVQFCAPAVAVGSAALSGVYEGGVSGVAFTREVGLLSRVSQGCQPIGPVRQVDEARDHIVSVLDGQSALSCLLHDLDIDLDRPREAVPRLRATLVGLTDAQDDVFSRGSQFGSDTRVRHLIGLDPMHHAVAVAAQVEPGMKLTFCARNPEAARRDLMRICAEIREELSPDPDDGGAPARRIAGAVYVSCSGRGGPHFGGPSAELQIVRHALGDVPLVGFFAGGEIARHHLYGYTAVLTVFLHS</sequence>
<accession>A0A7Y9U590</accession>
<evidence type="ECO:0000259" key="1">
    <source>
        <dbReference type="SMART" id="SM00897"/>
    </source>
</evidence>
<comment type="caution">
    <text evidence="3">The sequence shown here is derived from an EMBL/GenBank/DDBJ whole genome shotgun (WGS) entry which is preliminary data.</text>
</comment>
<dbReference type="SMART" id="SM00897">
    <property type="entry name" value="FIST"/>
    <property type="match status" value="1"/>
</dbReference>
<dbReference type="InterPro" id="IPR013702">
    <property type="entry name" value="FIST_domain_N"/>
</dbReference>
<feature type="domain" description="FIST C-domain" evidence="2">
    <location>
        <begin position="228"/>
        <end position="388"/>
    </location>
</feature>
<name>A0A7Y9U590_9BURK</name>
<dbReference type="PANTHER" id="PTHR14939:SF5">
    <property type="entry name" value="F-BOX ONLY PROTEIN 22"/>
    <property type="match status" value="1"/>
</dbReference>
<protein>
    <submittedName>
        <fullName evidence="3">Small ligand-binding sensory domain FIST</fullName>
    </submittedName>
</protein>
<dbReference type="Pfam" id="PF10442">
    <property type="entry name" value="FIST_C"/>
    <property type="match status" value="1"/>
</dbReference>
<evidence type="ECO:0000313" key="3">
    <source>
        <dbReference type="EMBL" id="NYG31421.1"/>
    </source>
</evidence>
<dbReference type="PANTHER" id="PTHR14939">
    <property type="entry name" value="F-BOX ONLY PROTEIN 22"/>
    <property type="match status" value="1"/>
</dbReference>
<feature type="domain" description="FIST" evidence="1">
    <location>
        <begin position="41"/>
        <end position="227"/>
    </location>
</feature>
<dbReference type="RefSeq" id="WP_179632416.1">
    <property type="nucleotide sequence ID" value="NZ_CAXYYM010000102.1"/>
</dbReference>
<evidence type="ECO:0000313" key="4">
    <source>
        <dbReference type="Proteomes" id="UP000518288"/>
    </source>
</evidence>
<evidence type="ECO:0000259" key="2">
    <source>
        <dbReference type="SMART" id="SM01204"/>
    </source>
</evidence>
<reference evidence="3 4" key="1">
    <citation type="submission" date="2020-07" db="EMBL/GenBank/DDBJ databases">
        <title>Genomic Encyclopedia of Archaeal and Bacterial Type Strains, Phase II (KMG-II): from individual species to whole genera.</title>
        <authorList>
            <person name="Goeker M."/>
        </authorList>
    </citation>
    <scope>NUCLEOTIDE SEQUENCE [LARGE SCALE GENOMIC DNA]</scope>
    <source>
        <strain evidence="3 4">DSM 21226</strain>
    </source>
</reference>
<dbReference type="EMBL" id="JACCFH010000001">
    <property type="protein sequence ID" value="NYG31421.1"/>
    <property type="molecule type" value="Genomic_DNA"/>
</dbReference>